<evidence type="ECO:0000313" key="4">
    <source>
        <dbReference type="Proteomes" id="UP000664495"/>
    </source>
</evidence>
<dbReference type="PANTHER" id="PTHR42892">
    <property type="entry name" value="GLUCOSAMINE-6-PHOSPHATE DEAMINASE-LIKE PROTEIN BT_0258-RELATED"/>
    <property type="match status" value="1"/>
</dbReference>
<evidence type="ECO:0000313" key="3">
    <source>
        <dbReference type="EMBL" id="MBO0452653.1"/>
    </source>
</evidence>
<accession>A0ABS3HGR7</accession>
<keyword evidence="1" id="KW-0119">Carbohydrate metabolism</keyword>
<sequence>MKIIVEKNYEEMSQMAATYMLHYMTKNRPVNLAITAGRTPKRMYELLVPLVKNRPCFKNVHYYNFDEIPFKGLDCEPVTISHLRESYFTPARIPEENIHPLTMENYAEHDANLRAVNGLDMIMIGLGADGHYCGNSPGATKFGDSTVKGKILPEEIQSIADTDMNGDTSLVPDEFVTMGPKSVMNAKNIVLIVNGSEKAEMVKRILEGEVDEMVPASILPLHPSLTVILDAEAAALLSPKTLSVYR</sequence>
<comment type="caution">
    <text evidence="3">The sequence shown here is derived from an EMBL/GenBank/DDBJ whole genome shotgun (WGS) entry which is preliminary data.</text>
</comment>
<dbReference type="NCBIfam" id="NF009022">
    <property type="entry name" value="PRK12358.1"/>
    <property type="match status" value="1"/>
</dbReference>
<dbReference type="EC" id="3.5.99.6" evidence="3"/>
<dbReference type="RefSeq" id="WP_207108425.1">
    <property type="nucleotide sequence ID" value="NZ_JAFLVR010000021.1"/>
</dbReference>
<keyword evidence="3" id="KW-0378">Hydrolase</keyword>
<name>A0ABS3HGR7_9ENTE</name>
<dbReference type="InterPro" id="IPR037171">
    <property type="entry name" value="NagB/RpiA_transferase-like"/>
</dbReference>
<dbReference type="InterPro" id="IPR052960">
    <property type="entry name" value="GlcN6P_deaminase-like"/>
</dbReference>
<dbReference type="Pfam" id="PF01182">
    <property type="entry name" value="Glucosamine_iso"/>
    <property type="match status" value="1"/>
</dbReference>
<dbReference type="Proteomes" id="UP000664495">
    <property type="component" value="Unassembled WGS sequence"/>
</dbReference>
<dbReference type="InterPro" id="IPR004547">
    <property type="entry name" value="Glucosamine6P_isomerase"/>
</dbReference>
<reference evidence="3 4" key="1">
    <citation type="submission" date="2021-03" db="EMBL/GenBank/DDBJ databases">
        <title>Enterococcal diversity collection.</title>
        <authorList>
            <person name="Gilmore M.S."/>
            <person name="Schwartzman J."/>
            <person name="Van Tyne D."/>
            <person name="Martin M."/>
            <person name="Earl A.M."/>
            <person name="Manson A.L."/>
            <person name="Straub T."/>
            <person name="Salamzade R."/>
            <person name="Saavedra J."/>
            <person name="Lebreton F."/>
            <person name="Prichula J."/>
            <person name="Schaufler K."/>
            <person name="Gaca A."/>
            <person name="Sgardioli B."/>
            <person name="Wagenaar J."/>
            <person name="Strong T."/>
        </authorList>
    </citation>
    <scope>NUCLEOTIDE SEQUENCE [LARGE SCALE GENOMIC DNA]</scope>
    <source>
        <strain evidence="3 4">MJM16</strain>
    </source>
</reference>
<dbReference type="SUPFAM" id="SSF100950">
    <property type="entry name" value="NagB/RpiA/CoA transferase-like"/>
    <property type="match status" value="1"/>
</dbReference>
<organism evidence="3 4">
    <name type="scientific">Candidatus Enterococcus murrayae</name>
    <dbReference type="NCBI Taxonomy" id="2815321"/>
    <lineage>
        <taxon>Bacteria</taxon>
        <taxon>Bacillati</taxon>
        <taxon>Bacillota</taxon>
        <taxon>Bacilli</taxon>
        <taxon>Lactobacillales</taxon>
        <taxon>Enterococcaceae</taxon>
        <taxon>Enterococcus</taxon>
    </lineage>
</organism>
<dbReference type="EMBL" id="JAFLVR010000021">
    <property type="protein sequence ID" value="MBO0452653.1"/>
    <property type="molecule type" value="Genomic_DNA"/>
</dbReference>
<dbReference type="InterPro" id="IPR006148">
    <property type="entry name" value="Glc/Gal-6P_isomerase"/>
</dbReference>
<protein>
    <submittedName>
        <fullName evidence="3">Glucosamine-6-phosphate deaminase</fullName>
        <ecNumber evidence="3">3.5.99.6</ecNumber>
    </submittedName>
</protein>
<proteinExistence type="predicted"/>
<feature type="domain" description="Glucosamine/galactosamine-6-phosphate isomerase" evidence="2">
    <location>
        <begin position="16"/>
        <end position="219"/>
    </location>
</feature>
<dbReference type="PANTHER" id="PTHR42892:SF1">
    <property type="entry name" value="GLUCOSAMINE-6-PHOSPHATE ISOMERASE"/>
    <property type="match status" value="1"/>
</dbReference>
<evidence type="ECO:0000256" key="1">
    <source>
        <dbReference type="ARBA" id="ARBA00023277"/>
    </source>
</evidence>
<dbReference type="Gene3D" id="3.40.50.1360">
    <property type="match status" value="1"/>
</dbReference>
<evidence type="ECO:0000259" key="2">
    <source>
        <dbReference type="Pfam" id="PF01182"/>
    </source>
</evidence>
<gene>
    <name evidence="3" type="ORF">JZO85_10250</name>
</gene>
<dbReference type="GO" id="GO:0004342">
    <property type="term" value="F:glucosamine-6-phosphate deaminase activity"/>
    <property type="evidence" value="ECO:0007669"/>
    <property type="project" value="UniProtKB-EC"/>
</dbReference>
<keyword evidence="4" id="KW-1185">Reference proteome</keyword>
<dbReference type="CDD" id="cd01399">
    <property type="entry name" value="GlcN6P_deaminase"/>
    <property type="match status" value="1"/>
</dbReference>